<reference evidence="3" key="1">
    <citation type="submission" date="2021-02" db="EMBL/GenBank/DDBJ databases">
        <authorList>
            <person name="Dougan E. K."/>
            <person name="Rhodes N."/>
            <person name="Thang M."/>
            <person name="Chan C."/>
        </authorList>
    </citation>
    <scope>NUCLEOTIDE SEQUENCE</scope>
</reference>
<name>A0A812U0Q4_9DINO</name>
<dbReference type="InterPro" id="IPR002347">
    <property type="entry name" value="SDR_fam"/>
</dbReference>
<protein>
    <submittedName>
        <fullName evidence="3">DHRSX protein</fullName>
    </submittedName>
</protein>
<dbReference type="Pfam" id="PF00106">
    <property type="entry name" value="adh_short"/>
    <property type="match status" value="1"/>
</dbReference>
<dbReference type="PRINTS" id="PR00081">
    <property type="entry name" value="GDHRDH"/>
</dbReference>
<evidence type="ECO:0000256" key="1">
    <source>
        <dbReference type="ARBA" id="ARBA00006484"/>
    </source>
</evidence>
<keyword evidence="4" id="KW-1185">Reference proteome</keyword>
<dbReference type="OrthoDB" id="191139at2759"/>
<comment type="caution">
    <text evidence="3">The sequence shown here is derived from an EMBL/GenBank/DDBJ whole genome shotgun (WGS) entry which is preliminary data.</text>
</comment>
<dbReference type="GO" id="GO:0016491">
    <property type="term" value="F:oxidoreductase activity"/>
    <property type="evidence" value="ECO:0007669"/>
    <property type="project" value="UniProtKB-KW"/>
</dbReference>
<dbReference type="InterPro" id="IPR036291">
    <property type="entry name" value="NAD(P)-bd_dom_sf"/>
</dbReference>
<dbReference type="PANTHER" id="PTHR24320:SF148">
    <property type="entry name" value="NAD(P)-BINDING ROSSMANN-FOLD SUPERFAMILY PROTEIN"/>
    <property type="match status" value="1"/>
</dbReference>
<keyword evidence="2" id="KW-0560">Oxidoreductase</keyword>
<sequence>MVAAAKVVAPPAVRPWQTSRTLESHREIRACHLDQHQSSRARSFRRLAGLLSTVLVAPSRARAARATQPREKANKIALITGASTGIGKATAQELCRSNMYSRIILAGHNEAKTKAAMDEMGPVAQTTELEYLPLGLASFKSVRQAAKQFQDMNLPLHTLICNAAVMALPQRQVSADGNELQLEVNYLSHFLLVNLLMPQLVKAGTDDDPARIISVSSSAHFVRSPLAFGDAADLNLSGGEGDRYAYYPWTAYGQSKLAQVMFTYELARRLKARGLPVVANALDPGIVDTELQRYLPTKAPSALMKLSKTPDRGADTVVLLATRDAGRGSGGYWVDERLSESLGRGKSPMPMNAELAVEGTTSYNESTWTELWRCSSQLVGLETTI</sequence>
<proteinExistence type="inferred from homology"/>
<dbReference type="PANTHER" id="PTHR24320">
    <property type="entry name" value="RETINOL DEHYDROGENASE"/>
    <property type="match status" value="1"/>
</dbReference>
<dbReference type="Gene3D" id="3.40.50.720">
    <property type="entry name" value="NAD(P)-binding Rossmann-like Domain"/>
    <property type="match status" value="1"/>
</dbReference>
<organism evidence="3 4">
    <name type="scientific">Symbiodinium natans</name>
    <dbReference type="NCBI Taxonomy" id="878477"/>
    <lineage>
        <taxon>Eukaryota</taxon>
        <taxon>Sar</taxon>
        <taxon>Alveolata</taxon>
        <taxon>Dinophyceae</taxon>
        <taxon>Suessiales</taxon>
        <taxon>Symbiodiniaceae</taxon>
        <taxon>Symbiodinium</taxon>
    </lineage>
</organism>
<evidence type="ECO:0000313" key="4">
    <source>
        <dbReference type="Proteomes" id="UP000604046"/>
    </source>
</evidence>
<comment type="similarity">
    <text evidence="1">Belongs to the short-chain dehydrogenases/reductases (SDR) family.</text>
</comment>
<accession>A0A812U0Q4</accession>
<gene>
    <name evidence="3" type="primary">DHRSX</name>
    <name evidence="3" type="ORF">SNAT2548_LOCUS31504</name>
</gene>
<dbReference type="AlphaFoldDB" id="A0A812U0Q4"/>
<evidence type="ECO:0000313" key="3">
    <source>
        <dbReference type="EMBL" id="CAE7559280.1"/>
    </source>
</evidence>
<dbReference type="SUPFAM" id="SSF51735">
    <property type="entry name" value="NAD(P)-binding Rossmann-fold domains"/>
    <property type="match status" value="1"/>
</dbReference>
<evidence type="ECO:0000256" key="2">
    <source>
        <dbReference type="ARBA" id="ARBA00023002"/>
    </source>
</evidence>
<dbReference type="Proteomes" id="UP000604046">
    <property type="component" value="Unassembled WGS sequence"/>
</dbReference>
<dbReference type="EMBL" id="CAJNDS010002662">
    <property type="protein sequence ID" value="CAE7559280.1"/>
    <property type="molecule type" value="Genomic_DNA"/>
</dbReference>